<proteinExistence type="predicted"/>
<reference evidence="2 3" key="1">
    <citation type="submission" date="2015-04" db="EMBL/GenBank/DDBJ databases">
        <authorList>
            <person name="Syromyatnikov M.Y."/>
            <person name="Popov V.N."/>
        </authorList>
    </citation>
    <scope>NUCLEOTIDE SEQUENCE [LARGE SCALE GENOMIC DNA]</scope>
</reference>
<dbReference type="Proteomes" id="UP000183832">
    <property type="component" value="Unassembled WGS sequence"/>
</dbReference>
<evidence type="ECO:0000313" key="2">
    <source>
        <dbReference type="EMBL" id="CRL01887.1"/>
    </source>
</evidence>
<accession>A0A1J1INS8</accession>
<organism evidence="2 3">
    <name type="scientific">Clunio marinus</name>
    <dbReference type="NCBI Taxonomy" id="568069"/>
    <lineage>
        <taxon>Eukaryota</taxon>
        <taxon>Metazoa</taxon>
        <taxon>Ecdysozoa</taxon>
        <taxon>Arthropoda</taxon>
        <taxon>Hexapoda</taxon>
        <taxon>Insecta</taxon>
        <taxon>Pterygota</taxon>
        <taxon>Neoptera</taxon>
        <taxon>Endopterygota</taxon>
        <taxon>Diptera</taxon>
        <taxon>Nematocera</taxon>
        <taxon>Chironomoidea</taxon>
        <taxon>Chironomidae</taxon>
        <taxon>Clunio</taxon>
    </lineage>
</organism>
<keyword evidence="1" id="KW-0812">Transmembrane</keyword>
<keyword evidence="1" id="KW-1133">Transmembrane helix</keyword>
<evidence type="ECO:0000256" key="1">
    <source>
        <dbReference type="SAM" id="Phobius"/>
    </source>
</evidence>
<keyword evidence="3" id="KW-1185">Reference proteome</keyword>
<evidence type="ECO:0000313" key="3">
    <source>
        <dbReference type="Proteomes" id="UP000183832"/>
    </source>
</evidence>
<sequence>METFQMVNKVLQHIVICKSESLRKLWRVKTIIRDVKSKVSIWILLLVVRVGMVKAIIAV</sequence>
<dbReference type="EMBL" id="CVRI01000057">
    <property type="protein sequence ID" value="CRL01887.1"/>
    <property type="molecule type" value="Genomic_DNA"/>
</dbReference>
<feature type="transmembrane region" description="Helical" evidence="1">
    <location>
        <begin position="39"/>
        <end position="57"/>
    </location>
</feature>
<protein>
    <submittedName>
        <fullName evidence="2">CLUMA_CG015708, isoform A</fullName>
    </submittedName>
</protein>
<dbReference type="AlphaFoldDB" id="A0A1J1INS8"/>
<keyword evidence="1" id="KW-0472">Membrane</keyword>
<gene>
    <name evidence="2" type="ORF">CLUMA_CG015708</name>
</gene>
<name>A0A1J1INS8_9DIPT</name>